<feature type="transmembrane region" description="Helical" evidence="6">
    <location>
        <begin position="365"/>
        <end position="383"/>
    </location>
</feature>
<dbReference type="InterPro" id="IPR004752">
    <property type="entry name" value="AmpG_permease/AT-1"/>
</dbReference>
<dbReference type="EMBL" id="CP002629">
    <property type="protein sequence ID" value="AEB09161.1"/>
    <property type="molecule type" value="Genomic_DNA"/>
</dbReference>
<dbReference type="Proteomes" id="UP000000483">
    <property type="component" value="Chromosome"/>
</dbReference>
<dbReference type="HOGENOM" id="CLU_029352_1_2_7"/>
<sequence length="431" mass="46925">MLAQFMTAERAMSGSKIPQSLSRKLWVVGALYFAEGAPYGFINITLSVYFRSQGMPLEQIGFLSILGLAWSLKLLWAPLVDRFGRRAAWIVPAQVLCAMCMALVPYYSVSPAPWGFWVLIGCLCLASATQDIAIDAYTIDLLETKELGIANGVRMGAYRVALIAAGGGLIMLSEAVGWRASFVGAALLMGVMALVVFCCPDFQRPRLYPSASKPQAPQVWRQLVEAVQGVRQLPHVWAVILFILLFKLGDSWMGSMVSPFWVDMGFSRTEIGLISGSFGAVATIVGSLVGGCCTSRWGIAPALFVLGAFQALSNLGYWLAAWPGVWRYTTYLASLGESFTGGMGSAAFMAFLMSLCDKRHSATHYAFYSMLFGLTRSLAGYLGGLSAARFGYEPFFLYTFLAALPAFALLPWILPVVRQREAVIEEIAEDA</sequence>
<dbReference type="PANTHER" id="PTHR12778">
    <property type="entry name" value="SOLUTE CARRIER FAMILY 33 ACETYL-COA TRANSPORTER -RELATED"/>
    <property type="match status" value="1"/>
</dbReference>
<feature type="transmembrane region" description="Helical" evidence="6">
    <location>
        <begin position="60"/>
        <end position="80"/>
    </location>
</feature>
<evidence type="ECO:0000313" key="8">
    <source>
        <dbReference type="Proteomes" id="UP000000483"/>
    </source>
</evidence>
<dbReference type="STRING" id="880072.Desac_1304"/>
<protein>
    <submittedName>
        <fullName evidence="7">Major facilitator superfamily MFS_1</fullName>
    </submittedName>
</protein>
<reference evidence="7 8" key="1">
    <citation type="journal article" date="2011" name="Stand. Genomic Sci.">
        <title>Complete genome sequence of the acetate-degrading sulfate reducer Desulfobacca acetoxidans type strain (ASRB2).</title>
        <authorList>
            <person name="Goker M."/>
            <person name="Teshima H."/>
            <person name="Lapidus A."/>
            <person name="Nolan M."/>
            <person name="Lucas S."/>
            <person name="Hammon N."/>
            <person name="Deshpande S."/>
            <person name="Cheng J.F."/>
            <person name="Tapia R."/>
            <person name="Han C."/>
            <person name="Goodwin L."/>
            <person name="Pitluck S."/>
            <person name="Huntemann M."/>
            <person name="Liolios K."/>
            <person name="Ivanova N."/>
            <person name="Pagani I."/>
            <person name="Mavromatis K."/>
            <person name="Ovchinikova G."/>
            <person name="Pati A."/>
            <person name="Chen A."/>
            <person name="Palaniappan K."/>
            <person name="Land M."/>
            <person name="Hauser L."/>
            <person name="Brambilla E.M."/>
            <person name="Rohde M."/>
            <person name="Spring S."/>
            <person name="Detter J.C."/>
            <person name="Woyke T."/>
            <person name="Bristow J."/>
            <person name="Eisen J.A."/>
            <person name="Markowitz V."/>
            <person name="Hugenholtz P."/>
            <person name="Kyrpides N.C."/>
            <person name="Klenk H.P."/>
        </authorList>
    </citation>
    <scope>NUCLEOTIDE SEQUENCE [LARGE SCALE GENOMIC DNA]</scope>
    <source>
        <strain evidence="8">ATCC 700848 / DSM 11109 / ASRB2</strain>
    </source>
</reference>
<evidence type="ECO:0000313" key="7">
    <source>
        <dbReference type="EMBL" id="AEB09161.1"/>
    </source>
</evidence>
<feature type="transmembrane region" description="Helical" evidence="6">
    <location>
        <begin position="114"/>
        <end position="134"/>
    </location>
</feature>
<dbReference type="GO" id="GO:0016020">
    <property type="term" value="C:membrane"/>
    <property type="evidence" value="ECO:0007669"/>
    <property type="project" value="UniProtKB-SubCell"/>
</dbReference>
<gene>
    <name evidence="7" type="ordered locus">Desac_1304</name>
</gene>
<organism evidence="7 8">
    <name type="scientific">Desulfobacca acetoxidans (strain ATCC 700848 / DSM 11109 / ASRB2)</name>
    <dbReference type="NCBI Taxonomy" id="880072"/>
    <lineage>
        <taxon>Bacteria</taxon>
        <taxon>Pseudomonadati</taxon>
        <taxon>Thermodesulfobacteriota</taxon>
        <taxon>Desulfobaccia</taxon>
        <taxon>Desulfobaccales</taxon>
        <taxon>Desulfobaccaceae</taxon>
        <taxon>Desulfobacca</taxon>
    </lineage>
</organism>
<dbReference type="Gene3D" id="1.20.1250.20">
    <property type="entry name" value="MFS general substrate transporter like domains"/>
    <property type="match status" value="1"/>
</dbReference>
<feature type="transmembrane region" description="Helical" evidence="6">
    <location>
        <begin position="87"/>
        <end position="108"/>
    </location>
</feature>
<evidence type="ECO:0000256" key="5">
    <source>
        <dbReference type="ARBA" id="ARBA00023136"/>
    </source>
</evidence>
<feature type="transmembrane region" description="Helical" evidence="6">
    <location>
        <begin position="331"/>
        <end position="353"/>
    </location>
</feature>
<dbReference type="SUPFAM" id="SSF103473">
    <property type="entry name" value="MFS general substrate transporter"/>
    <property type="match status" value="1"/>
</dbReference>
<feature type="transmembrane region" description="Helical" evidence="6">
    <location>
        <begin position="395"/>
        <end position="414"/>
    </location>
</feature>
<dbReference type="KEGG" id="dao:Desac_1304"/>
<feature type="transmembrane region" description="Helical" evidence="6">
    <location>
        <begin position="178"/>
        <end position="199"/>
    </location>
</feature>
<comment type="subcellular location">
    <subcellularLocation>
        <location evidence="1">Membrane</location>
        <topology evidence="1">Multi-pass membrane protein</topology>
    </subcellularLocation>
</comment>
<keyword evidence="5 6" id="KW-0472">Membrane</keyword>
<keyword evidence="8" id="KW-1185">Reference proteome</keyword>
<dbReference type="GO" id="GO:0022857">
    <property type="term" value="F:transmembrane transporter activity"/>
    <property type="evidence" value="ECO:0007669"/>
    <property type="project" value="InterPro"/>
</dbReference>
<dbReference type="InterPro" id="IPR036259">
    <property type="entry name" value="MFS_trans_sf"/>
</dbReference>
<keyword evidence="2" id="KW-0813">Transport</keyword>
<evidence type="ECO:0000256" key="3">
    <source>
        <dbReference type="ARBA" id="ARBA00022692"/>
    </source>
</evidence>
<feature type="transmembrane region" description="Helical" evidence="6">
    <location>
        <begin position="273"/>
        <end position="292"/>
    </location>
</feature>
<proteinExistence type="predicted"/>
<evidence type="ECO:0000256" key="4">
    <source>
        <dbReference type="ARBA" id="ARBA00022989"/>
    </source>
</evidence>
<dbReference type="OrthoDB" id="9787815at2"/>
<dbReference type="PANTHER" id="PTHR12778:SF10">
    <property type="entry name" value="MAJOR FACILITATOR SUPERFAMILY DOMAIN-CONTAINING PROTEIN 3"/>
    <property type="match status" value="1"/>
</dbReference>
<evidence type="ECO:0000256" key="2">
    <source>
        <dbReference type="ARBA" id="ARBA00022448"/>
    </source>
</evidence>
<reference evidence="8" key="2">
    <citation type="submission" date="2011-03" db="EMBL/GenBank/DDBJ databases">
        <title>The complete genome of Desulfobacca acetoxidans DSM 11109.</title>
        <authorList>
            <consortium name="US DOE Joint Genome Institute (JGI-PGF)"/>
            <person name="Lucas S."/>
            <person name="Copeland A."/>
            <person name="Lapidus A."/>
            <person name="Bruce D."/>
            <person name="Goodwin L."/>
            <person name="Pitluck S."/>
            <person name="Peters L."/>
            <person name="Kyrpides N."/>
            <person name="Mavromatis K."/>
            <person name="Ivanova N."/>
            <person name="Ovchinnikova G."/>
            <person name="Teshima H."/>
            <person name="Detter J.C."/>
            <person name="Han C."/>
            <person name="Land M."/>
            <person name="Hauser L."/>
            <person name="Markowitz V."/>
            <person name="Cheng J.-F."/>
            <person name="Hugenholtz P."/>
            <person name="Woyke T."/>
            <person name="Wu D."/>
            <person name="Spring S."/>
            <person name="Schueler E."/>
            <person name="Brambilla E."/>
            <person name="Klenk H.-P."/>
            <person name="Eisen J.A."/>
        </authorList>
    </citation>
    <scope>NUCLEOTIDE SEQUENCE [LARGE SCALE GENOMIC DNA]</scope>
    <source>
        <strain evidence="8">ATCC 700848 / DSM 11109 / ASRB2</strain>
    </source>
</reference>
<dbReference type="Pfam" id="PF07690">
    <property type="entry name" value="MFS_1"/>
    <property type="match status" value="1"/>
</dbReference>
<name>F2NCM7_DESAR</name>
<evidence type="ECO:0000256" key="1">
    <source>
        <dbReference type="ARBA" id="ARBA00004141"/>
    </source>
</evidence>
<feature type="transmembrane region" description="Helical" evidence="6">
    <location>
        <begin position="236"/>
        <end position="253"/>
    </location>
</feature>
<dbReference type="AlphaFoldDB" id="F2NCM7"/>
<keyword evidence="4 6" id="KW-1133">Transmembrane helix</keyword>
<dbReference type="eggNOG" id="COG2814">
    <property type="taxonomic scope" value="Bacteria"/>
</dbReference>
<accession>F2NCM7</accession>
<evidence type="ECO:0000256" key="6">
    <source>
        <dbReference type="SAM" id="Phobius"/>
    </source>
</evidence>
<keyword evidence="3 6" id="KW-0812">Transmembrane</keyword>
<feature type="transmembrane region" description="Helical" evidence="6">
    <location>
        <begin position="155"/>
        <end position="172"/>
    </location>
</feature>
<dbReference type="InterPro" id="IPR011701">
    <property type="entry name" value="MFS"/>
</dbReference>
<feature type="transmembrane region" description="Helical" evidence="6">
    <location>
        <begin position="299"/>
        <end position="319"/>
    </location>
</feature>